<evidence type="ECO:0000313" key="1">
    <source>
        <dbReference type="EMBL" id="VFJ59149.1"/>
    </source>
</evidence>
<organism evidence="1">
    <name type="scientific">Candidatus Kentrum sp. FW</name>
    <dbReference type="NCBI Taxonomy" id="2126338"/>
    <lineage>
        <taxon>Bacteria</taxon>
        <taxon>Pseudomonadati</taxon>
        <taxon>Pseudomonadota</taxon>
        <taxon>Gammaproteobacteria</taxon>
        <taxon>Candidatus Kentrum</taxon>
    </lineage>
</organism>
<reference evidence="1" key="1">
    <citation type="submission" date="2019-02" db="EMBL/GenBank/DDBJ databases">
        <authorList>
            <person name="Gruber-Vodicka R. H."/>
            <person name="Seah K. B. B."/>
        </authorList>
    </citation>
    <scope>NUCLEOTIDE SEQUENCE</scope>
    <source>
        <strain evidence="1">BECK_BZ106</strain>
    </source>
</reference>
<gene>
    <name evidence="1" type="ORF">BECKFW1821B_GA0114236_10464</name>
</gene>
<dbReference type="EMBL" id="CAADFD010000046">
    <property type="protein sequence ID" value="VFJ59149.1"/>
    <property type="molecule type" value="Genomic_DNA"/>
</dbReference>
<proteinExistence type="predicted"/>
<accession>A0A450SY82</accession>
<dbReference type="AlphaFoldDB" id="A0A450SY82"/>
<protein>
    <submittedName>
        <fullName evidence="1">Uncharacterized protein</fullName>
    </submittedName>
</protein>
<name>A0A450SY82_9GAMM</name>
<sequence length="79" mass="8962">MAAVIRSLLKTECLEVGSYFMLVTISTRNYSGATITFGPYKEENAVSKPTQTLLPDFAMDFALIFHRDHRGIEDTFDIR</sequence>